<dbReference type="PANTHER" id="PTHR44586">
    <property type="entry name" value="F-BOX DOMAIN CONTAINING PROTEIN, EXPRESSED"/>
    <property type="match status" value="1"/>
</dbReference>
<reference evidence="4" key="1">
    <citation type="submission" date="2023-07" db="EMBL/GenBank/DDBJ databases">
        <title>A chromosome-level genome assembly of Lolium multiflorum.</title>
        <authorList>
            <person name="Chen Y."/>
            <person name="Copetti D."/>
            <person name="Kolliker R."/>
            <person name="Studer B."/>
        </authorList>
    </citation>
    <scope>NUCLEOTIDE SEQUENCE</scope>
    <source>
        <strain evidence="4">02402/16</strain>
        <tissue evidence="4">Leaf</tissue>
    </source>
</reference>
<feature type="domain" description="KIB1-4 beta-propeller" evidence="2">
    <location>
        <begin position="73"/>
        <end position="335"/>
    </location>
</feature>
<protein>
    <recommendedName>
        <fullName evidence="6">F-box domain-containing protein</fullName>
    </recommendedName>
</protein>
<feature type="region of interest" description="Disordered" evidence="1">
    <location>
        <begin position="342"/>
        <end position="390"/>
    </location>
</feature>
<evidence type="ECO:0000313" key="4">
    <source>
        <dbReference type="EMBL" id="KAK1606828.1"/>
    </source>
</evidence>
<evidence type="ECO:0000259" key="2">
    <source>
        <dbReference type="Pfam" id="PF03478"/>
    </source>
</evidence>
<organism evidence="4 5">
    <name type="scientific">Lolium multiflorum</name>
    <name type="common">Italian ryegrass</name>
    <name type="synonym">Lolium perenne subsp. multiflorum</name>
    <dbReference type="NCBI Taxonomy" id="4521"/>
    <lineage>
        <taxon>Eukaryota</taxon>
        <taxon>Viridiplantae</taxon>
        <taxon>Streptophyta</taxon>
        <taxon>Embryophyta</taxon>
        <taxon>Tracheophyta</taxon>
        <taxon>Spermatophyta</taxon>
        <taxon>Magnoliopsida</taxon>
        <taxon>Liliopsida</taxon>
        <taxon>Poales</taxon>
        <taxon>Poaceae</taxon>
        <taxon>BOP clade</taxon>
        <taxon>Pooideae</taxon>
        <taxon>Poodae</taxon>
        <taxon>Poeae</taxon>
        <taxon>Poeae Chloroplast Group 2 (Poeae type)</taxon>
        <taxon>Loliodinae</taxon>
        <taxon>Loliinae</taxon>
        <taxon>Lolium</taxon>
    </lineage>
</organism>
<dbReference type="PANTHER" id="PTHR44586:SF6">
    <property type="entry name" value="OS11G0579600 PROTEIN"/>
    <property type="match status" value="1"/>
</dbReference>
<evidence type="ECO:0000313" key="5">
    <source>
        <dbReference type="Proteomes" id="UP001231189"/>
    </source>
</evidence>
<dbReference type="InterPro" id="IPR005174">
    <property type="entry name" value="KIB1-4_b-propeller"/>
</dbReference>
<name>A0AAD8VJD4_LOLMU</name>
<dbReference type="InterPro" id="IPR036047">
    <property type="entry name" value="F-box-like_dom_sf"/>
</dbReference>
<dbReference type="CDD" id="cd09917">
    <property type="entry name" value="F-box_SF"/>
    <property type="match status" value="1"/>
</dbReference>
<accession>A0AAD8VJD4</accession>
<comment type="caution">
    <text evidence="4">The sequence shown here is derived from an EMBL/GenBank/DDBJ whole genome shotgun (WGS) entry which is preliminary data.</text>
</comment>
<dbReference type="InterPro" id="IPR001810">
    <property type="entry name" value="F-box_dom"/>
</dbReference>
<dbReference type="Pfam" id="PF03478">
    <property type="entry name" value="Beta-prop_KIB1-4"/>
    <property type="match status" value="1"/>
</dbReference>
<feature type="domain" description="F-box" evidence="3">
    <location>
        <begin position="8"/>
        <end position="41"/>
    </location>
</feature>
<dbReference type="Pfam" id="PF12937">
    <property type="entry name" value="F-box-like"/>
    <property type="match status" value="1"/>
</dbReference>
<proteinExistence type="predicted"/>
<dbReference type="Gene3D" id="1.20.1280.50">
    <property type="match status" value="1"/>
</dbReference>
<sequence length="402" mass="45165">METPAPDWSELPVDIMCDVLKLLECPDLVRSAAVCTLWYNAYSTARRIGICLGHQTPCLLYCTEAAGLKALGMYSLSERKAYTMPFPESPIIRNWVGSSHGWLVATVEKSELMLLNPITGAMIVLPPVTTMEHVNPLLNDDGVLERYEVSYYDGALPRVEKGRSAFSLDEYGDLVYSKATLSCDPSSGECIVMLIHEPFGQLSFARVGDAHWRWLDMHSYYSDCIYHDGWFYAMADEGAIDAYNLSEPSVDIHKRLLPKILRTVSKCHIVQAEWGDVLQIIRTETYYPERPEGPVYITEFEVYKVDFDEQKRVKMTGIGDYVLFIGKSTTSCFSEHIAKYGGSGRHHGGSRTQGRGRGSMEENVEDKETRQEDRHCRTATTPEDDGTAALPAPALSPYLCWP</sequence>
<dbReference type="EMBL" id="JAUUTY010000007">
    <property type="protein sequence ID" value="KAK1606828.1"/>
    <property type="molecule type" value="Genomic_DNA"/>
</dbReference>
<evidence type="ECO:0000256" key="1">
    <source>
        <dbReference type="SAM" id="MobiDB-lite"/>
    </source>
</evidence>
<keyword evidence="5" id="KW-1185">Reference proteome</keyword>
<gene>
    <name evidence="4" type="ORF">QYE76_030501</name>
</gene>
<dbReference type="SUPFAM" id="SSF81383">
    <property type="entry name" value="F-box domain"/>
    <property type="match status" value="1"/>
</dbReference>
<evidence type="ECO:0008006" key="6">
    <source>
        <dbReference type="Google" id="ProtNLM"/>
    </source>
</evidence>
<evidence type="ECO:0000259" key="3">
    <source>
        <dbReference type="Pfam" id="PF12937"/>
    </source>
</evidence>
<dbReference type="Proteomes" id="UP001231189">
    <property type="component" value="Unassembled WGS sequence"/>
</dbReference>
<feature type="compositionally biased region" description="Basic and acidic residues" evidence="1">
    <location>
        <begin position="366"/>
        <end position="376"/>
    </location>
</feature>
<dbReference type="AlphaFoldDB" id="A0AAD8VJD4"/>